<sequence>MKNIFSKKVSNTETQITSSVSDSTTSSVERINEIQLAKDAEGKLEDDNLRGYGYEPELKKNFTLWSILGVGFGLTNSWCGLSASLVAGISTGGCMVIVYGVIIVASISTCIAITLSELCSAIPNAGGQYVWTKILAPKKYAAFYSFMCGSYAWIGSVFTCTSVAISLATMITSMWKMTHPEYENKAWHVFVVFQIVHWLTFIFNCYSKWLPTIATIALYTSIMSWFVISITVLSCSDGKFQSAEFVFVTFDNATGWKSAGIAFITGLINPAWSFSCLDSATHMAEEVLHPERVIPIAIMSTVAIGFVTSFTYAIAMFFCIRDIDDILNNSTGFPIMDIYYQVLENKGGAIFLAFLVLASLFGCNIQCQTWEQRLCWSFARDNGIWGSKYWSKVDKRADLPILAHLMSSILVALVGCIYLGSTTAYNALVTSCITFMLLSYAIPVTFLLMRKRQIRPGPFWMGKIGLFSNIVVLCWTLFALVFFSFPAVMPAERETMNYASCATVGVTLYCVIYWYIRGKKEFILRETDHDELIFIRSVSSHVEQEKRKNSIIEQLTS</sequence>
<keyword evidence="2" id="KW-1185">Reference proteome</keyword>
<proteinExistence type="predicted"/>
<evidence type="ECO:0000313" key="1">
    <source>
        <dbReference type="EMBL" id="GME98179.1"/>
    </source>
</evidence>
<evidence type="ECO:0000313" key="2">
    <source>
        <dbReference type="Proteomes" id="UP001165101"/>
    </source>
</evidence>
<protein>
    <submittedName>
        <fullName evidence="1">Unnamed protein product</fullName>
    </submittedName>
</protein>
<dbReference type="EMBL" id="BSXV01003364">
    <property type="protein sequence ID" value="GME98179.1"/>
    <property type="molecule type" value="Genomic_DNA"/>
</dbReference>
<dbReference type="Proteomes" id="UP001165101">
    <property type="component" value="Unassembled WGS sequence"/>
</dbReference>
<name>A0ACB5TZS9_CANBO</name>
<gene>
    <name evidence="1" type="ORF">Cboi01_000486200</name>
</gene>
<comment type="caution">
    <text evidence="1">The sequence shown here is derived from an EMBL/GenBank/DDBJ whole genome shotgun (WGS) entry which is preliminary data.</text>
</comment>
<organism evidence="1 2">
    <name type="scientific">Candida boidinii</name>
    <name type="common">Yeast</name>
    <dbReference type="NCBI Taxonomy" id="5477"/>
    <lineage>
        <taxon>Eukaryota</taxon>
        <taxon>Fungi</taxon>
        <taxon>Dikarya</taxon>
        <taxon>Ascomycota</taxon>
        <taxon>Saccharomycotina</taxon>
        <taxon>Pichiomycetes</taxon>
        <taxon>Pichiales</taxon>
        <taxon>Pichiaceae</taxon>
        <taxon>Ogataea</taxon>
        <taxon>Ogataea/Candida clade</taxon>
    </lineage>
</organism>
<reference evidence="1" key="1">
    <citation type="submission" date="2023-04" db="EMBL/GenBank/DDBJ databases">
        <title>Candida boidinii NBRC 1967.</title>
        <authorList>
            <person name="Ichikawa N."/>
            <person name="Sato H."/>
            <person name="Tonouchi N."/>
        </authorList>
    </citation>
    <scope>NUCLEOTIDE SEQUENCE</scope>
    <source>
        <strain evidence="1">NBRC 1967</strain>
    </source>
</reference>
<accession>A0ACB5TZS9</accession>